<dbReference type="PROSITE" id="PS51012">
    <property type="entry name" value="ABC_TM2"/>
    <property type="match status" value="1"/>
</dbReference>
<evidence type="ECO:0000259" key="7">
    <source>
        <dbReference type="PROSITE" id="PS51012"/>
    </source>
</evidence>
<feature type="transmembrane region" description="Helical" evidence="6">
    <location>
        <begin position="103"/>
        <end position="128"/>
    </location>
</feature>
<dbReference type="PANTHER" id="PTHR43229:SF2">
    <property type="entry name" value="NODULATION PROTEIN J"/>
    <property type="match status" value="1"/>
</dbReference>
<gene>
    <name evidence="8" type="ORF">FDA94_06775</name>
</gene>
<feature type="transmembrane region" description="Helical" evidence="6">
    <location>
        <begin position="140"/>
        <end position="161"/>
    </location>
</feature>
<dbReference type="GO" id="GO:0140359">
    <property type="term" value="F:ABC-type transporter activity"/>
    <property type="evidence" value="ECO:0007669"/>
    <property type="project" value="InterPro"/>
</dbReference>
<dbReference type="GO" id="GO:0046677">
    <property type="term" value="P:response to antibiotic"/>
    <property type="evidence" value="ECO:0007669"/>
    <property type="project" value="UniProtKB-KW"/>
</dbReference>
<accession>A0A4U3MKK6</accession>
<protein>
    <recommendedName>
        <fullName evidence="6">Transport permease protein</fullName>
    </recommendedName>
</protein>
<comment type="similarity">
    <text evidence="6">Belongs to the ABC-2 integral membrane protein family.</text>
</comment>
<reference evidence="8 9" key="1">
    <citation type="submission" date="2019-04" db="EMBL/GenBank/DDBJ databases">
        <title>Herbidospora sp. NEAU-GS14.nov., a novel actinomycete isolated from soil.</title>
        <authorList>
            <person name="Han L."/>
        </authorList>
    </citation>
    <scope>NUCLEOTIDE SEQUENCE [LARGE SCALE GENOMIC DNA]</scope>
    <source>
        <strain evidence="8 9">NEAU-GS14</strain>
    </source>
</reference>
<dbReference type="InterPro" id="IPR013525">
    <property type="entry name" value="ABC2_TM"/>
</dbReference>
<dbReference type="Pfam" id="PF01061">
    <property type="entry name" value="ABC2_membrane"/>
    <property type="match status" value="1"/>
</dbReference>
<feature type="domain" description="ABC transmembrane type-2" evidence="7">
    <location>
        <begin position="24"/>
        <end position="260"/>
    </location>
</feature>
<keyword evidence="9" id="KW-1185">Reference proteome</keyword>
<keyword evidence="6" id="KW-1003">Cell membrane</keyword>
<feature type="transmembrane region" description="Helical" evidence="6">
    <location>
        <begin position="173"/>
        <end position="192"/>
    </location>
</feature>
<dbReference type="PANTHER" id="PTHR43229">
    <property type="entry name" value="NODULATION PROTEIN J"/>
    <property type="match status" value="1"/>
</dbReference>
<dbReference type="OrthoDB" id="9786643at2"/>
<evidence type="ECO:0000256" key="1">
    <source>
        <dbReference type="ARBA" id="ARBA00004141"/>
    </source>
</evidence>
<dbReference type="InterPro" id="IPR051784">
    <property type="entry name" value="Nod_factor_ABC_transporter"/>
</dbReference>
<evidence type="ECO:0000256" key="2">
    <source>
        <dbReference type="ARBA" id="ARBA00022692"/>
    </source>
</evidence>
<evidence type="ECO:0000256" key="3">
    <source>
        <dbReference type="ARBA" id="ARBA00022989"/>
    </source>
</evidence>
<organism evidence="8 9">
    <name type="scientific">Herbidospora galbida</name>
    <dbReference type="NCBI Taxonomy" id="2575442"/>
    <lineage>
        <taxon>Bacteria</taxon>
        <taxon>Bacillati</taxon>
        <taxon>Actinomycetota</taxon>
        <taxon>Actinomycetes</taxon>
        <taxon>Streptosporangiales</taxon>
        <taxon>Streptosporangiaceae</taxon>
        <taxon>Herbidospora</taxon>
    </lineage>
</organism>
<dbReference type="InterPro" id="IPR047817">
    <property type="entry name" value="ABC2_TM_bact-type"/>
</dbReference>
<feature type="transmembrane region" description="Helical" evidence="6">
    <location>
        <begin position="238"/>
        <end position="257"/>
    </location>
</feature>
<dbReference type="EMBL" id="SZQA01000004">
    <property type="protein sequence ID" value="TKK90118.1"/>
    <property type="molecule type" value="Genomic_DNA"/>
</dbReference>
<dbReference type="RefSeq" id="WP_137246160.1">
    <property type="nucleotide sequence ID" value="NZ_SZQA01000004.1"/>
</dbReference>
<name>A0A4U3MKK6_9ACTN</name>
<sequence>MTATLNIGLARASLETKLFFRQRDAVIFTFSFPIILLVLFGSIFEGDLEGTGITVAQLYSAGLIGAGVMGVAFQNLAIGIAIDRDDGTLKRLAGTPMPRAAYFVGKLVSSLVLAAIEVALLLAVAVFLFGLELPTDVTRWVTLVWVLTLGLAGAALLGIAVSNLPRNAKSASAVVSMPYVLLQFISGVYIPFTELPSWLNDVAAIFPLKWMCQGLRSVFLGDAGAALELTGSYELPKVALVLGLWLVGGLVLCLTTFRWTNRGES</sequence>
<evidence type="ECO:0000256" key="4">
    <source>
        <dbReference type="ARBA" id="ARBA00023136"/>
    </source>
</evidence>
<evidence type="ECO:0000256" key="5">
    <source>
        <dbReference type="ARBA" id="ARBA00023251"/>
    </source>
</evidence>
<keyword evidence="6" id="KW-0813">Transport</keyword>
<dbReference type="Proteomes" id="UP000308705">
    <property type="component" value="Unassembled WGS sequence"/>
</dbReference>
<feature type="transmembrane region" description="Helical" evidence="6">
    <location>
        <begin position="25"/>
        <end position="44"/>
    </location>
</feature>
<dbReference type="AlphaFoldDB" id="A0A4U3MKK6"/>
<proteinExistence type="inferred from homology"/>
<evidence type="ECO:0000313" key="8">
    <source>
        <dbReference type="EMBL" id="TKK90118.1"/>
    </source>
</evidence>
<evidence type="ECO:0000313" key="9">
    <source>
        <dbReference type="Proteomes" id="UP000308705"/>
    </source>
</evidence>
<keyword evidence="2 6" id="KW-0812">Transmembrane</keyword>
<feature type="transmembrane region" description="Helical" evidence="6">
    <location>
        <begin position="56"/>
        <end position="82"/>
    </location>
</feature>
<dbReference type="InterPro" id="IPR000412">
    <property type="entry name" value="ABC_2_transport"/>
</dbReference>
<keyword evidence="3 6" id="KW-1133">Transmembrane helix</keyword>
<evidence type="ECO:0000256" key="6">
    <source>
        <dbReference type="RuleBase" id="RU361157"/>
    </source>
</evidence>
<comment type="caution">
    <text evidence="8">The sequence shown here is derived from an EMBL/GenBank/DDBJ whole genome shotgun (WGS) entry which is preliminary data.</text>
</comment>
<keyword evidence="5" id="KW-0046">Antibiotic resistance</keyword>
<comment type="subcellular location">
    <subcellularLocation>
        <location evidence="6">Cell membrane</location>
        <topology evidence="6">Multi-pass membrane protein</topology>
    </subcellularLocation>
    <subcellularLocation>
        <location evidence="1">Membrane</location>
        <topology evidence="1">Multi-pass membrane protein</topology>
    </subcellularLocation>
</comment>
<dbReference type="GO" id="GO:0043190">
    <property type="term" value="C:ATP-binding cassette (ABC) transporter complex"/>
    <property type="evidence" value="ECO:0007669"/>
    <property type="project" value="InterPro"/>
</dbReference>
<keyword evidence="4 6" id="KW-0472">Membrane</keyword>
<dbReference type="PIRSF" id="PIRSF006648">
    <property type="entry name" value="DrrB"/>
    <property type="match status" value="1"/>
</dbReference>